<evidence type="ECO:0000256" key="3">
    <source>
        <dbReference type="ARBA" id="ARBA00022630"/>
    </source>
</evidence>
<sequence length="50" mass="5709">MQLFANLSPESFITNHLTELNAIEVTIGYNFRFGKNRRGSKWCCSLVSIT</sequence>
<accession>A0A4S4BXA4</accession>
<evidence type="ECO:0000313" key="13">
    <source>
        <dbReference type="Proteomes" id="UP000310334"/>
    </source>
</evidence>
<dbReference type="GO" id="GO:0005524">
    <property type="term" value="F:ATP binding"/>
    <property type="evidence" value="ECO:0007669"/>
    <property type="project" value="UniProtKB-KW"/>
</dbReference>
<evidence type="ECO:0000256" key="1">
    <source>
        <dbReference type="ARBA" id="ARBA00004726"/>
    </source>
</evidence>
<keyword evidence="3" id="KW-0285">Flavoprotein</keyword>
<dbReference type="EC" id="2.7.7.2" evidence="2"/>
<evidence type="ECO:0000256" key="4">
    <source>
        <dbReference type="ARBA" id="ARBA00022643"/>
    </source>
</evidence>
<organism evidence="12 13">
    <name type="scientific">Metabacillus sediminilitoris</name>
    <dbReference type="NCBI Taxonomy" id="2567941"/>
    <lineage>
        <taxon>Bacteria</taxon>
        <taxon>Bacillati</taxon>
        <taxon>Bacillota</taxon>
        <taxon>Bacilli</taxon>
        <taxon>Bacillales</taxon>
        <taxon>Bacillaceae</taxon>
        <taxon>Metabacillus</taxon>
    </lineage>
</organism>
<dbReference type="GO" id="GO:0006747">
    <property type="term" value="P:FAD biosynthetic process"/>
    <property type="evidence" value="ECO:0007669"/>
    <property type="project" value="UniProtKB-UniPathway"/>
</dbReference>
<dbReference type="GO" id="GO:0009231">
    <property type="term" value="P:riboflavin biosynthetic process"/>
    <property type="evidence" value="ECO:0007669"/>
    <property type="project" value="InterPro"/>
</dbReference>
<evidence type="ECO:0000256" key="6">
    <source>
        <dbReference type="ARBA" id="ARBA00022695"/>
    </source>
</evidence>
<dbReference type="EMBL" id="SSNT01000008">
    <property type="protein sequence ID" value="THF79837.1"/>
    <property type="molecule type" value="Genomic_DNA"/>
</dbReference>
<comment type="pathway">
    <text evidence="1">Cofactor biosynthesis; FAD biosynthesis; FAD from FMN: step 1/1.</text>
</comment>
<protein>
    <recommendedName>
        <fullName evidence="2">FAD synthase</fullName>
        <ecNumber evidence="2">2.7.7.2</ecNumber>
    </recommendedName>
</protein>
<keyword evidence="4" id="KW-0288">FMN</keyword>
<dbReference type="GO" id="GO:0003919">
    <property type="term" value="F:FMN adenylyltransferase activity"/>
    <property type="evidence" value="ECO:0007669"/>
    <property type="project" value="UniProtKB-EC"/>
</dbReference>
<evidence type="ECO:0000256" key="7">
    <source>
        <dbReference type="ARBA" id="ARBA00022741"/>
    </source>
</evidence>
<dbReference type="RefSeq" id="WP_136354351.1">
    <property type="nucleotide sequence ID" value="NZ_CP046266.1"/>
</dbReference>
<name>A0A4S4BXA4_9BACI</name>
<keyword evidence="9" id="KW-0067">ATP-binding</keyword>
<dbReference type="InterPro" id="IPR014729">
    <property type="entry name" value="Rossmann-like_a/b/a_fold"/>
</dbReference>
<dbReference type="Gene3D" id="3.40.50.620">
    <property type="entry name" value="HUPs"/>
    <property type="match status" value="1"/>
</dbReference>
<keyword evidence="8" id="KW-0274">FAD</keyword>
<evidence type="ECO:0000313" key="12">
    <source>
        <dbReference type="EMBL" id="THF79837.1"/>
    </source>
</evidence>
<comment type="catalytic activity">
    <reaction evidence="10">
        <text>FMN + ATP + H(+) = FAD + diphosphate</text>
        <dbReference type="Rhea" id="RHEA:17237"/>
        <dbReference type="ChEBI" id="CHEBI:15378"/>
        <dbReference type="ChEBI" id="CHEBI:30616"/>
        <dbReference type="ChEBI" id="CHEBI:33019"/>
        <dbReference type="ChEBI" id="CHEBI:57692"/>
        <dbReference type="ChEBI" id="CHEBI:58210"/>
        <dbReference type="EC" id="2.7.7.2"/>
    </reaction>
</comment>
<dbReference type="UniPathway" id="UPA00277">
    <property type="reaction ID" value="UER00407"/>
</dbReference>
<keyword evidence="5" id="KW-0808">Transferase</keyword>
<feature type="domain" description="FAD synthetase" evidence="11">
    <location>
        <begin position="3"/>
        <end position="40"/>
    </location>
</feature>
<keyword evidence="7" id="KW-0547">Nucleotide-binding</keyword>
<gene>
    <name evidence="12" type="ORF">E6W99_12210</name>
</gene>
<dbReference type="AlphaFoldDB" id="A0A4S4BXA4"/>
<reference evidence="12 13" key="1">
    <citation type="submission" date="2019-04" db="EMBL/GenBank/DDBJ databases">
        <title>Bacillus sediminilitoris sp. nov., isolated from a tidal flat sediment on the East China Sea.</title>
        <authorList>
            <person name="Wei Y."/>
            <person name="Mao H."/>
            <person name="Fang J."/>
        </authorList>
    </citation>
    <scope>NUCLEOTIDE SEQUENCE [LARGE SCALE GENOMIC DNA]</scope>
    <source>
        <strain evidence="12 13">DSL-17</strain>
    </source>
</reference>
<dbReference type="InterPro" id="IPR015864">
    <property type="entry name" value="FAD_synthase"/>
</dbReference>
<evidence type="ECO:0000256" key="10">
    <source>
        <dbReference type="ARBA" id="ARBA00049494"/>
    </source>
</evidence>
<evidence type="ECO:0000256" key="8">
    <source>
        <dbReference type="ARBA" id="ARBA00022827"/>
    </source>
</evidence>
<evidence type="ECO:0000256" key="2">
    <source>
        <dbReference type="ARBA" id="ARBA00012393"/>
    </source>
</evidence>
<dbReference type="Pfam" id="PF06574">
    <property type="entry name" value="FAD_syn"/>
    <property type="match status" value="1"/>
</dbReference>
<comment type="caution">
    <text evidence="12">The sequence shown here is derived from an EMBL/GenBank/DDBJ whole genome shotgun (WGS) entry which is preliminary data.</text>
</comment>
<dbReference type="OrthoDB" id="9803667at2"/>
<dbReference type="Proteomes" id="UP000310334">
    <property type="component" value="Unassembled WGS sequence"/>
</dbReference>
<keyword evidence="6" id="KW-0548">Nucleotidyltransferase</keyword>
<evidence type="ECO:0000256" key="5">
    <source>
        <dbReference type="ARBA" id="ARBA00022679"/>
    </source>
</evidence>
<evidence type="ECO:0000256" key="9">
    <source>
        <dbReference type="ARBA" id="ARBA00022840"/>
    </source>
</evidence>
<keyword evidence="13" id="KW-1185">Reference proteome</keyword>
<evidence type="ECO:0000259" key="11">
    <source>
        <dbReference type="Pfam" id="PF06574"/>
    </source>
</evidence>
<proteinExistence type="predicted"/>